<evidence type="ECO:0000256" key="1">
    <source>
        <dbReference type="ARBA" id="ARBA00009477"/>
    </source>
</evidence>
<dbReference type="GO" id="GO:0030288">
    <property type="term" value="C:outer membrane-bounded periplasmic space"/>
    <property type="evidence" value="ECO:0007669"/>
    <property type="project" value="TreeGrafter"/>
</dbReference>
<keyword evidence="2" id="KW-0813">Transport</keyword>
<evidence type="ECO:0000259" key="7">
    <source>
        <dbReference type="Pfam" id="PF25919"/>
    </source>
</evidence>
<dbReference type="InterPro" id="IPR058792">
    <property type="entry name" value="Beta-barrel_RND_2"/>
</dbReference>
<gene>
    <name evidence="10" type="ORF">E3U44_11985</name>
</gene>
<dbReference type="AlphaFoldDB" id="A0A4P7C2R9"/>
<feature type="region of interest" description="Disordered" evidence="5">
    <location>
        <begin position="412"/>
        <end position="460"/>
    </location>
</feature>
<dbReference type="Proteomes" id="UP000294325">
    <property type="component" value="Chromosome"/>
</dbReference>
<dbReference type="RefSeq" id="WP_134358414.1">
    <property type="nucleotide sequence ID" value="NZ_CP038033.1"/>
</dbReference>
<proteinExistence type="inferred from homology"/>
<dbReference type="OrthoDB" id="9806939at2"/>
<dbReference type="PANTHER" id="PTHR30097:SF15">
    <property type="entry name" value="CATION EFFLUX SYSTEM PROTEIN CUSB"/>
    <property type="match status" value="1"/>
</dbReference>
<evidence type="ECO:0000313" key="11">
    <source>
        <dbReference type="Proteomes" id="UP000294325"/>
    </source>
</evidence>
<dbReference type="Gene3D" id="2.40.420.20">
    <property type="match status" value="1"/>
</dbReference>
<feature type="compositionally biased region" description="Basic and acidic residues" evidence="5">
    <location>
        <begin position="412"/>
        <end position="443"/>
    </location>
</feature>
<comment type="similarity">
    <text evidence="1">Belongs to the membrane fusion protein (MFP) (TC 8.A.1) family.</text>
</comment>
<dbReference type="PANTHER" id="PTHR30097">
    <property type="entry name" value="CATION EFFLUX SYSTEM PROTEIN CUSB"/>
    <property type="match status" value="1"/>
</dbReference>
<dbReference type="InterPro" id="IPR051909">
    <property type="entry name" value="MFP_Cation_Efflux"/>
</dbReference>
<sequence>MSKQTTMVIALVSLIALAIGAGGGYWYATQWAPKTAEPTLETPAKQPLFYRHPMNPEVTSPVPAKDAMGMDYVPVYEEEEERGKGPTGMVKIDPVTVQNIGVRTATAERRTLTRIVRAVGRVDYDEELLARPHPKTEGWIEKLFVDKTGAKVQKNERLLSLYSPQLVATQQEYLLALRNLETLKASPYPDIRQGAEELVQSTRERLQLLDVPEHQIRELEQTEKIQKNLHIHSPFHGVVLNIGVREGQYVTPQTELYVLADLCQVWVYVDVYEYELPWVKVGDEAEMRVAAVPGRVFHGTVAYVYPYLEKQTRTARLRLEFDNSDLLLKPEMFANVTIHASKQVDAVVVPEAAIVRSGAREQVFVVRGPGKFEPREVKIGVSAEGFTEILEGLKPGEEVVTSSQFLIDSESKLREATSKMKEPKGTITAEKQEEDAGKNDPGIKEGPAGDTHTPQTHSAP</sequence>
<dbReference type="InterPro" id="IPR058790">
    <property type="entry name" value="BSH_CusB"/>
</dbReference>
<evidence type="ECO:0000313" key="10">
    <source>
        <dbReference type="EMBL" id="QBQ55146.1"/>
    </source>
</evidence>
<dbReference type="FunFam" id="2.40.30.170:FF:000010">
    <property type="entry name" value="Efflux RND transporter periplasmic adaptor subunit"/>
    <property type="match status" value="1"/>
</dbReference>
<name>A0A4P7C2R9_9GAMM</name>
<evidence type="ECO:0000256" key="3">
    <source>
        <dbReference type="ARBA" id="ARBA00022729"/>
    </source>
</evidence>
<dbReference type="Pfam" id="PF25954">
    <property type="entry name" value="Beta-barrel_RND_2"/>
    <property type="match status" value="1"/>
</dbReference>
<dbReference type="GO" id="GO:0022857">
    <property type="term" value="F:transmembrane transporter activity"/>
    <property type="evidence" value="ECO:0007669"/>
    <property type="project" value="InterPro"/>
</dbReference>
<feature type="domain" description="CusB-like barrel-sandwich hybrid" evidence="7">
    <location>
        <begin position="133"/>
        <end position="257"/>
    </location>
</feature>
<organism evidence="10 11">
    <name type="scientific">Nitrosococcus wardiae</name>
    <dbReference type="NCBI Taxonomy" id="1814290"/>
    <lineage>
        <taxon>Bacteria</taxon>
        <taxon>Pseudomonadati</taxon>
        <taxon>Pseudomonadota</taxon>
        <taxon>Gammaproteobacteria</taxon>
        <taxon>Chromatiales</taxon>
        <taxon>Chromatiaceae</taxon>
        <taxon>Nitrosococcus</taxon>
    </lineage>
</organism>
<evidence type="ECO:0000256" key="4">
    <source>
        <dbReference type="ARBA" id="ARBA00023065"/>
    </source>
</evidence>
<evidence type="ECO:0000259" key="8">
    <source>
        <dbReference type="Pfam" id="PF25954"/>
    </source>
</evidence>
<dbReference type="EMBL" id="CP038033">
    <property type="protein sequence ID" value="QBQ55146.1"/>
    <property type="molecule type" value="Genomic_DNA"/>
</dbReference>
<accession>A0A4P7C2R9</accession>
<evidence type="ECO:0000259" key="9">
    <source>
        <dbReference type="Pfam" id="PF25975"/>
    </source>
</evidence>
<dbReference type="Pfam" id="PF25919">
    <property type="entry name" value="BSH_CusB"/>
    <property type="match status" value="1"/>
</dbReference>
<keyword evidence="11" id="KW-1185">Reference proteome</keyword>
<feature type="domain" description="CusB-like three alpha-helical bundle" evidence="6">
    <location>
        <begin position="166"/>
        <end position="226"/>
    </location>
</feature>
<dbReference type="Gene3D" id="6.10.140.730">
    <property type="match status" value="1"/>
</dbReference>
<dbReference type="InterPro" id="IPR058649">
    <property type="entry name" value="CzcB_C"/>
</dbReference>
<dbReference type="InterPro" id="IPR058791">
    <property type="entry name" value="3HB_CusB"/>
</dbReference>
<keyword evidence="3" id="KW-0732">Signal</keyword>
<dbReference type="GO" id="GO:0060003">
    <property type="term" value="P:copper ion export"/>
    <property type="evidence" value="ECO:0007669"/>
    <property type="project" value="TreeGrafter"/>
</dbReference>
<dbReference type="GO" id="GO:0016020">
    <property type="term" value="C:membrane"/>
    <property type="evidence" value="ECO:0007669"/>
    <property type="project" value="InterPro"/>
</dbReference>
<evidence type="ECO:0000256" key="2">
    <source>
        <dbReference type="ARBA" id="ARBA00022448"/>
    </source>
</evidence>
<protein>
    <submittedName>
        <fullName evidence="10">Efflux RND transporter periplasmic adaptor subunit</fullName>
    </submittedName>
</protein>
<dbReference type="GO" id="GO:0015679">
    <property type="term" value="P:plasma membrane copper ion transport"/>
    <property type="evidence" value="ECO:0007669"/>
    <property type="project" value="TreeGrafter"/>
</dbReference>
<keyword evidence="4" id="KW-0406">Ion transport</keyword>
<dbReference type="Pfam" id="PF25975">
    <property type="entry name" value="CzcB_C"/>
    <property type="match status" value="1"/>
</dbReference>
<dbReference type="GO" id="GO:0046914">
    <property type="term" value="F:transition metal ion binding"/>
    <property type="evidence" value="ECO:0007669"/>
    <property type="project" value="TreeGrafter"/>
</dbReference>
<dbReference type="SUPFAM" id="SSF111369">
    <property type="entry name" value="HlyD-like secretion proteins"/>
    <property type="match status" value="1"/>
</dbReference>
<feature type="domain" description="CzcB-like C-terminal circularly permuted SH3-like" evidence="9">
    <location>
        <begin position="347"/>
        <end position="407"/>
    </location>
</feature>
<dbReference type="InterPro" id="IPR006143">
    <property type="entry name" value="RND_pump_MFP"/>
</dbReference>
<evidence type="ECO:0000259" key="6">
    <source>
        <dbReference type="Pfam" id="PF25869"/>
    </source>
</evidence>
<dbReference type="FunFam" id="2.40.420.20:FF:000003">
    <property type="entry name" value="Cation efflux system protein cusB"/>
    <property type="match status" value="1"/>
</dbReference>
<dbReference type="NCBIfam" id="TIGR01730">
    <property type="entry name" value="RND_mfp"/>
    <property type="match status" value="1"/>
</dbReference>
<feature type="domain" description="CusB-like beta-barrel" evidence="8">
    <location>
        <begin position="264"/>
        <end position="341"/>
    </location>
</feature>
<dbReference type="Pfam" id="PF25869">
    <property type="entry name" value="3HB_CusB"/>
    <property type="match status" value="1"/>
</dbReference>
<dbReference type="KEGG" id="nwr:E3U44_11985"/>
<dbReference type="Gene3D" id="2.40.30.170">
    <property type="match status" value="1"/>
</dbReference>
<evidence type="ECO:0000256" key="5">
    <source>
        <dbReference type="SAM" id="MobiDB-lite"/>
    </source>
</evidence>
<reference evidence="10 11" key="1">
    <citation type="submission" date="2019-03" db="EMBL/GenBank/DDBJ databases">
        <title>The genome sequence of Nitrosococcus wardiae strain D1FHST reveals the archetypal metabolic capacity of ammonia-oxidizing Gammaproteobacteria.</title>
        <authorList>
            <person name="Wang L."/>
            <person name="Lim C.K."/>
            <person name="Hanson T.E."/>
            <person name="Dang H."/>
            <person name="Klotz M.G."/>
        </authorList>
    </citation>
    <scope>NUCLEOTIDE SEQUENCE [LARGE SCALE GENOMIC DNA]</scope>
    <source>
        <strain evidence="10 11">D1FHS</strain>
    </source>
</reference>